<sequence length="424" mass="43529">MAATPPGGPGTAGPPGTPGTLGTQGTPGTPRVLRAMNDRAALDLLLAHGPLSRTRIGKLTGLSKPTASQLLARLEAAGLVVATGTSEGRPGPNAQLYAVHAGAAHVAALDVTPERILAAVADITGAETGRFELRTPGRGGRADDVVRQVVDAVDGAAKAAGISRAELHRVVIGTPGAFDPNTGRLRYASHLPGWHSPTLLDELAAALPMPLGYENDVNLAALAEQRIGAAREHEDFVLLWNQEGIGAALVIGGRLHRGWTGGAGELGFLPVPGTPLVRQVTKANSGGFQELAGAQAVPRIAKSLGIATAEQPYADTAAELLRRAAEDESGDEALHELLRQTAQRIATGLAAVVAVLDPGLVVLSGGVTCAGGEPLRALIQSELAELAASRPRLVLGEVTEQPVLRGALESALADTRDEVFDTSR</sequence>
<comment type="caution">
    <text evidence="4">The sequence shown here is derived from an EMBL/GenBank/DDBJ whole genome shotgun (WGS) entry which is preliminary data.</text>
</comment>
<dbReference type="PANTHER" id="PTHR18964:SF149">
    <property type="entry name" value="BIFUNCTIONAL UDP-N-ACETYLGLUCOSAMINE 2-EPIMERASE_N-ACETYLMANNOSAMINE KINASE"/>
    <property type="match status" value="1"/>
</dbReference>
<dbReference type="InterPro" id="IPR011991">
    <property type="entry name" value="ArsR-like_HTH"/>
</dbReference>
<dbReference type="Gene3D" id="1.10.10.10">
    <property type="entry name" value="Winged helix-like DNA-binding domain superfamily/Winged helix DNA-binding domain"/>
    <property type="match status" value="1"/>
</dbReference>
<dbReference type="SUPFAM" id="SSF46785">
    <property type="entry name" value="Winged helix' DNA-binding domain"/>
    <property type="match status" value="1"/>
</dbReference>
<feature type="domain" description="HTH marR-type" evidence="3">
    <location>
        <begin position="41"/>
        <end position="84"/>
    </location>
</feature>
<gene>
    <name evidence="4" type="ORF">GUY60_11410</name>
</gene>
<comment type="similarity">
    <text evidence="1">Belongs to the ROK (NagC/XylR) family.</text>
</comment>
<proteinExistence type="inferred from homology"/>
<dbReference type="SUPFAM" id="SSF53067">
    <property type="entry name" value="Actin-like ATPase domain"/>
    <property type="match status" value="1"/>
</dbReference>
<evidence type="ECO:0000313" key="5">
    <source>
        <dbReference type="Proteomes" id="UP000598297"/>
    </source>
</evidence>
<name>A0A964UML8_9ACTN</name>
<dbReference type="Pfam" id="PF12802">
    <property type="entry name" value="MarR_2"/>
    <property type="match status" value="1"/>
</dbReference>
<dbReference type="PANTHER" id="PTHR18964">
    <property type="entry name" value="ROK (REPRESSOR, ORF, KINASE) FAMILY"/>
    <property type="match status" value="1"/>
</dbReference>
<dbReference type="InterPro" id="IPR036388">
    <property type="entry name" value="WH-like_DNA-bd_sf"/>
</dbReference>
<dbReference type="InterPro" id="IPR043129">
    <property type="entry name" value="ATPase_NBD"/>
</dbReference>
<dbReference type="CDD" id="cd23763">
    <property type="entry name" value="ASKHA_ATPase_ROK"/>
    <property type="match status" value="1"/>
</dbReference>
<dbReference type="InterPro" id="IPR000835">
    <property type="entry name" value="HTH_MarR-typ"/>
</dbReference>
<evidence type="ECO:0000256" key="1">
    <source>
        <dbReference type="ARBA" id="ARBA00006479"/>
    </source>
</evidence>
<dbReference type="Pfam" id="PF00480">
    <property type="entry name" value="ROK"/>
    <property type="match status" value="1"/>
</dbReference>
<dbReference type="OrthoDB" id="3523179at2"/>
<organism evidence="4 5">
    <name type="scientific">Streptomyces boluensis</name>
    <dbReference type="NCBI Taxonomy" id="1775135"/>
    <lineage>
        <taxon>Bacteria</taxon>
        <taxon>Bacillati</taxon>
        <taxon>Actinomycetota</taxon>
        <taxon>Actinomycetes</taxon>
        <taxon>Kitasatosporales</taxon>
        <taxon>Streptomycetaceae</taxon>
        <taxon>Streptomyces</taxon>
    </lineage>
</organism>
<dbReference type="EMBL" id="JAAAHS010000063">
    <property type="protein sequence ID" value="NBE52019.1"/>
    <property type="molecule type" value="Genomic_DNA"/>
</dbReference>
<evidence type="ECO:0000256" key="2">
    <source>
        <dbReference type="SAM" id="MobiDB-lite"/>
    </source>
</evidence>
<feature type="compositionally biased region" description="Low complexity" evidence="2">
    <location>
        <begin position="18"/>
        <end position="30"/>
    </location>
</feature>
<dbReference type="GO" id="GO:0003700">
    <property type="term" value="F:DNA-binding transcription factor activity"/>
    <property type="evidence" value="ECO:0007669"/>
    <property type="project" value="InterPro"/>
</dbReference>
<protein>
    <submittedName>
        <fullName evidence="4">ROK family protein</fullName>
    </submittedName>
</protein>
<evidence type="ECO:0000313" key="4">
    <source>
        <dbReference type="EMBL" id="NBE52019.1"/>
    </source>
</evidence>
<keyword evidence="5" id="KW-1185">Reference proteome</keyword>
<dbReference type="AlphaFoldDB" id="A0A964UML8"/>
<dbReference type="Gene3D" id="3.30.420.40">
    <property type="match status" value="2"/>
</dbReference>
<dbReference type="InterPro" id="IPR036390">
    <property type="entry name" value="WH_DNA-bd_sf"/>
</dbReference>
<evidence type="ECO:0000259" key="3">
    <source>
        <dbReference type="Pfam" id="PF12802"/>
    </source>
</evidence>
<dbReference type="Proteomes" id="UP000598297">
    <property type="component" value="Unassembled WGS sequence"/>
</dbReference>
<feature type="region of interest" description="Disordered" evidence="2">
    <location>
        <begin position="1"/>
        <end position="30"/>
    </location>
</feature>
<dbReference type="CDD" id="cd00090">
    <property type="entry name" value="HTH_ARSR"/>
    <property type="match status" value="1"/>
</dbReference>
<dbReference type="InterPro" id="IPR000600">
    <property type="entry name" value="ROK"/>
</dbReference>
<reference evidence="4" key="1">
    <citation type="submission" date="2020-01" db="EMBL/GenBank/DDBJ databases">
        <title>Whole-genome analyses of novel actinobacteria.</title>
        <authorList>
            <person name="Sahin N."/>
        </authorList>
    </citation>
    <scope>NUCLEOTIDE SEQUENCE</scope>
    <source>
        <strain evidence="4">YC537</strain>
    </source>
</reference>
<accession>A0A964UML8</accession>